<dbReference type="EnsemblBacteria" id="AAS96627">
    <property type="protein sequence ID" value="AAS96627"/>
    <property type="gene ID" value="DVU_2154"/>
</dbReference>
<comment type="similarity">
    <text evidence="1">Belongs to the peptidase C40 family.</text>
</comment>
<dbReference type="RefSeq" id="WP_010939431.1">
    <property type="nucleotide sequence ID" value="NC_002937.3"/>
</dbReference>
<dbReference type="PATRIC" id="fig|882.5.peg.1963"/>
<dbReference type="PhylomeDB" id="Q72A43"/>
<dbReference type="InterPro" id="IPR038765">
    <property type="entry name" value="Papain-like_cys_pep_sf"/>
</dbReference>
<dbReference type="KEGG" id="dvu:DVU_2154"/>
<evidence type="ECO:0000256" key="1">
    <source>
        <dbReference type="ARBA" id="ARBA00007074"/>
    </source>
</evidence>
<keyword evidence="7" id="KW-1185">Reference proteome</keyword>
<dbReference type="SMR" id="Q72A43"/>
<dbReference type="PROSITE" id="PS51935">
    <property type="entry name" value="NLPC_P60"/>
    <property type="match status" value="1"/>
</dbReference>
<keyword evidence="3" id="KW-0378">Hydrolase</keyword>
<evidence type="ECO:0000259" key="5">
    <source>
        <dbReference type="PROSITE" id="PS51935"/>
    </source>
</evidence>
<dbReference type="OrthoDB" id="6058745at2"/>
<evidence type="ECO:0000256" key="2">
    <source>
        <dbReference type="ARBA" id="ARBA00022670"/>
    </source>
</evidence>
<feature type="domain" description="NlpC/P60" evidence="5">
    <location>
        <begin position="2"/>
        <end position="140"/>
    </location>
</feature>
<keyword evidence="4" id="KW-0788">Thiol protease</keyword>
<keyword evidence="2" id="KW-0645">Protease</keyword>
<sequence length="141" mass="15831">MQCRDQCRTQWWNEYVGLPFADKGRTREGCDCWGLVRLVLHEQFGIDLPSYTDDYTSTADNAGIAGAIDSNMAGWRIVPPGDAREGDVVLFRIGGLPLHVGVVIGDARYMLHVCKGIDACTEQYRAPRWLSRLEGVYRHEG</sequence>
<dbReference type="HOGENOM" id="CLU_153713_1_0_7"/>
<gene>
    <name evidence="6" type="ordered locus">DVU_2154</name>
</gene>
<dbReference type="Gene3D" id="3.90.1720.10">
    <property type="entry name" value="endopeptidase domain like (from Nostoc punctiforme)"/>
    <property type="match status" value="1"/>
</dbReference>
<evidence type="ECO:0000313" key="7">
    <source>
        <dbReference type="Proteomes" id="UP000002194"/>
    </source>
</evidence>
<dbReference type="DNASU" id="2796565"/>
<reference evidence="6 7" key="1">
    <citation type="journal article" date="2004" name="Nat. Biotechnol.">
        <title>The genome sequence of the anaerobic, sulfate-reducing bacterium Desulfovibrio vulgaris Hildenborough.</title>
        <authorList>
            <person name="Heidelberg J.F."/>
            <person name="Seshadri R."/>
            <person name="Haveman S.A."/>
            <person name="Hemme C.L."/>
            <person name="Paulsen I.T."/>
            <person name="Kolonay J.F."/>
            <person name="Eisen J.A."/>
            <person name="Ward N."/>
            <person name="Methe B."/>
            <person name="Brinkac L.M."/>
            <person name="Daugherty S.C."/>
            <person name="Deboy R.T."/>
            <person name="Dodson R.J."/>
            <person name="Durkin A.S."/>
            <person name="Madupu R."/>
            <person name="Nelson W.C."/>
            <person name="Sullivan S.A."/>
            <person name="Fouts D."/>
            <person name="Haft D.H."/>
            <person name="Selengut J."/>
            <person name="Peterson J.D."/>
            <person name="Davidsen T.M."/>
            <person name="Zafar N."/>
            <person name="Zhou L."/>
            <person name="Radune D."/>
            <person name="Dimitrov G."/>
            <person name="Hance M."/>
            <person name="Tran K."/>
            <person name="Khouri H."/>
            <person name="Gill J."/>
            <person name="Utterback T.R."/>
            <person name="Feldblyum T.V."/>
            <person name="Wall J.D."/>
            <person name="Voordouw G."/>
            <person name="Fraser C.M."/>
        </authorList>
    </citation>
    <scope>NUCLEOTIDE SEQUENCE [LARGE SCALE GENOMIC DNA]</scope>
    <source>
        <strain evidence="7">ATCC 29579 / DSM 644 / NCIMB 8303 / VKM B-1760 / Hildenborough</strain>
    </source>
</reference>
<proteinExistence type="inferred from homology"/>
<dbReference type="GO" id="GO:0006508">
    <property type="term" value="P:proteolysis"/>
    <property type="evidence" value="ECO:0007669"/>
    <property type="project" value="UniProtKB-KW"/>
</dbReference>
<dbReference type="SUPFAM" id="SSF54001">
    <property type="entry name" value="Cysteine proteinases"/>
    <property type="match status" value="1"/>
</dbReference>
<dbReference type="Pfam" id="PF00877">
    <property type="entry name" value="NLPC_P60"/>
    <property type="match status" value="1"/>
</dbReference>
<evidence type="ECO:0000256" key="3">
    <source>
        <dbReference type="ARBA" id="ARBA00022801"/>
    </source>
</evidence>
<evidence type="ECO:0000256" key="4">
    <source>
        <dbReference type="ARBA" id="ARBA00022807"/>
    </source>
</evidence>
<dbReference type="Proteomes" id="UP000002194">
    <property type="component" value="Chromosome"/>
</dbReference>
<dbReference type="STRING" id="882.DVU_2154"/>
<organism evidence="6 7">
    <name type="scientific">Nitratidesulfovibrio vulgaris (strain ATCC 29579 / DSM 644 / CCUG 34227 / NCIMB 8303 / VKM B-1760 / Hildenborough)</name>
    <name type="common">Desulfovibrio vulgaris</name>
    <dbReference type="NCBI Taxonomy" id="882"/>
    <lineage>
        <taxon>Bacteria</taxon>
        <taxon>Pseudomonadati</taxon>
        <taxon>Thermodesulfobacteriota</taxon>
        <taxon>Desulfovibrionia</taxon>
        <taxon>Desulfovibrionales</taxon>
        <taxon>Desulfovibrionaceae</taxon>
        <taxon>Nitratidesulfovibrio</taxon>
    </lineage>
</organism>
<evidence type="ECO:0000313" key="6">
    <source>
        <dbReference type="EMBL" id="AAS96627.1"/>
    </source>
</evidence>
<accession>Q72A43</accession>
<protein>
    <submittedName>
        <fullName evidence="6">Tail assembly protein, putative</fullName>
    </submittedName>
</protein>
<dbReference type="PaxDb" id="882-DVU_2154"/>
<dbReference type="AlphaFoldDB" id="Q72A43"/>
<dbReference type="InterPro" id="IPR000064">
    <property type="entry name" value="NLP_P60_dom"/>
</dbReference>
<dbReference type="eggNOG" id="COG0791">
    <property type="taxonomic scope" value="Bacteria"/>
</dbReference>
<dbReference type="EMBL" id="AE017285">
    <property type="protein sequence ID" value="AAS96627.1"/>
    <property type="molecule type" value="Genomic_DNA"/>
</dbReference>
<name>Q72A43_NITV2</name>
<dbReference type="GO" id="GO:0008234">
    <property type="term" value="F:cysteine-type peptidase activity"/>
    <property type="evidence" value="ECO:0007669"/>
    <property type="project" value="UniProtKB-KW"/>
</dbReference>